<dbReference type="EMBL" id="JARJCW010000045">
    <property type="protein sequence ID" value="KAJ7204939.1"/>
    <property type="molecule type" value="Genomic_DNA"/>
</dbReference>
<comment type="caution">
    <text evidence="1">The sequence shown here is derived from an EMBL/GenBank/DDBJ whole genome shotgun (WGS) entry which is preliminary data.</text>
</comment>
<proteinExistence type="predicted"/>
<name>A0AAD6V9S3_9AGAR</name>
<reference evidence="1" key="1">
    <citation type="submission" date="2023-03" db="EMBL/GenBank/DDBJ databases">
        <title>Massive genome expansion in bonnet fungi (Mycena s.s.) driven by repeated elements and novel gene families across ecological guilds.</title>
        <authorList>
            <consortium name="Lawrence Berkeley National Laboratory"/>
            <person name="Harder C.B."/>
            <person name="Miyauchi S."/>
            <person name="Viragh M."/>
            <person name="Kuo A."/>
            <person name="Thoen E."/>
            <person name="Andreopoulos B."/>
            <person name="Lu D."/>
            <person name="Skrede I."/>
            <person name="Drula E."/>
            <person name="Henrissat B."/>
            <person name="Morin E."/>
            <person name="Kohler A."/>
            <person name="Barry K."/>
            <person name="LaButti K."/>
            <person name="Morin E."/>
            <person name="Salamov A."/>
            <person name="Lipzen A."/>
            <person name="Mereny Z."/>
            <person name="Hegedus B."/>
            <person name="Baldrian P."/>
            <person name="Stursova M."/>
            <person name="Weitz H."/>
            <person name="Taylor A."/>
            <person name="Grigoriev I.V."/>
            <person name="Nagy L.G."/>
            <person name="Martin F."/>
            <person name="Kauserud H."/>
        </authorList>
    </citation>
    <scope>NUCLEOTIDE SEQUENCE</scope>
    <source>
        <strain evidence="1">9144</strain>
    </source>
</reference>
<dbReference type="AlphaFoldDB" id="A0AAD6V9S3"/>
<keyword evidence="2" id="KW-1185">Reference proteome</keyword>
<evidence type="ECO:0000313" key="2">
    <source>
        <dbReference type="Proteomes" id="UP001219525"/>
    </source>
</evidence>
<accession>A0AAD6V9S3</accession>
<dbReference type="Proteomes" id="UP001219525">
    <property type="component" value="Unassembled WGS sequence"/>
</dbReference>
<protein>
    <submittedName>
        <fullName evidence="1">Uncharacterized protein</fullName>
    </submittedName>
</protein>
<organism evidence="1 2">
    <name type="scientific">Mycena pura</name>
    <dbReference type="NCBI Taxonomy" id="153505"/>
    <lineage>
        <taxon>Eukaryota</taxon>
        <taxon>Fungi</taxon>
        <taxon>Dikarya</taxon>
        <taxon>Basidiomycota</taxon>
        <taxon>Agaricomycotina</taxon>
        <taxon>Agaricomycetes</taxon>
        <taxon>Agaricomycetidae</taxon>
        <taxon>Agaricales</taxon>
        <taxon>Marasmiineae</taxon>
        <taxon>Mycenaceae</taxon>
        <taxon>Mycena</taxon>
    </lineage>
</organism>
<evidence type="ECO:0000313" key="1">
    <source>
        <dbReference type="EMBL" id="KAJ7204939.1"/>
    </source>
</evidence>
<gene>
    <name evidence="1" type="ORF">GGX14DRAFT_397865</name>
</gene>
<sequence>MLEAHVDNSVRNTYLRCGHMENLPPVEVYSTFELHPLRLTDAHLKGSMWQHSLQIQSEPPGFLWSARLHKHVCPVSWVPGEIQYWYLRPVAVLAYVAPVIPLITELHQSVLAGSNPIRAASFITLPYFLIVPCWKSNPRSTIYAPDLQSSTCHNKTDDLAPPRLRALIPSSFEAGPRRCRSSIFDPVVHTVAGTSLEQH</sequence>